<dbReference type="Pfam" id="PF20874">
    <property type="entry name" value="Relaxase_M"/>
    <property type="match status" value="1"/>
</dbReference>
<dbReference type="InterPro" id="IPR021112">
    <property type="entry name" value="LtrB_C"/>
</dbReference>
<dbReference type="Proteomes" id="UP000192095">
    <property type="component" value="Chromosome"/>
</dbReference>
<dbReference type="EMBL" id="CP015902">
    <property type="protein sequence ID" value="ARE20926.1"/>
    <property type="molecule type" value="Genomic_DNA"/>
</dbReference>
<accession>A0A0B8QTI2</accession>
<dbReference type="Proteomes" id="UP000031847">
    <property type="component" value="Unassembled WGS sequence"/>
</dbReference>
<feature type="coiled-coil region" evidence="1">
    <location>
        <begin position="458"/>
        <end position="496"/>
    </location>
</feature>
<protein>
    <submittedName>
        <fullName evidence="5">Relaxase/mobilization nuclease domain-containing protein</fullName>
    </submittedName>
    <submittedName>
        <fullName evidence="6">Type IV secretory pathway, VirD2 components</fullName>
    </submittedName>
</protein>
<evidence type="ECO:0000313" key="7">
    <source>
        <dbReference type="Proteomes" id="UP000031847"/>
    </source>
</evidence>
<evidence type="ECO:0000259" key="3">
    <source>
        <dbReference type="Pfam" id="PF11083"/>
    </source>
</evidence>
<name>A0A0B8QTI2_LACLL</name>
<feature type="domain" description="Group II intron-interrupted relaxase LtrB central" evidence="4">
    <location>
        <begin position="337"/>
        <end position="420"/>
    </location>
</feature>
<reference evidence="5" key="3">
    <citation type="submission" date="2023-07" db="EMBL/GenBank/DDBJ databases">
        <authorList>
            <person name="McDonnell B."/>
        </authorList>
    </citation>
    <scope>NUCLEOTIDE SEQUENCE</scope>
    <source>
        <strain evidence="5">UC06</strain>
    </source>
</reference>
<evidence type="ECO:0000313" key="6">
    <source>
        <dbReference type="EMBL" id="GAM80292.1"/>
    </source>
</evidence>
<dbReference type="EMBL" id="BBSI01000022">
    <property type="protein sequence ID" value="GAM80292.1"/>
    <property type="molecule type" value="Genomic_DNA"/>
</dbReference>
<dbReference type="AlphaFoldDB" id="A0A0B8QTI2"/>
<gene>
    <name evidence="6" type="ORF">JCM5805K_1403</name>
    <name evidence="5" type="ORF">LLUC06_1381</name>
</gene>
<dbReference type="InterPro" id="IPR048299">
    <property type="entry name" value="LtrB_central"/>
</dbReference>
<evidence type="ECO:0000259" key="4">
    <source>
        <dbReference type="Pfam" id="PF20874"/>
    </source>
</evidence>
<evidence type="ECO:0000256" key="1">
    <source>
        <dbReference type="SAM" id="Coils"/>
    </source>
</evidence>
<feature type="domain" description="MobA/VirD2-like nuclease" evidence="2">
    <location>
        <begin position="45"/>
        <end position="212"/>
    </location>
</feature>
<evidence type="ECO:0000313" key="8">
    <source>
        <dbReference type="Proteomes" id="UP000192095"/>
    </source>
</evidence>
<dbReference type="PATRIC" id="fig|1360.96.peg.409"/>
<reference evidence="6 7" key="1">
    <citation type="submission" date="2015-01" db="EMBL/GenBank/DDBJ databases">
        <title>Lactococcus lactis subsp.lactis JCM 5805 whole genome shotgun sequence.</title>
        <authorList>
            <person name="Fujii T."/>
            <person name="Tomita Y."/>
            <person name="Ikushima S."/>
            <person name="Fujiwara D."/>
        </authorList>
    </citation>
    <scope>NUCLEOTIDE SEQUENCE [LARGE SCALE GENOMIC DNA]</scope>
    <source>
        <strain evidence="6 7">JCM 5805</strain>
    </source>
</reference>
<feature type="domain" description="Group II intron-interrupted relaxase LtrB C-terminal" evidence="3">
    <location>
        <begin position="434"/>
        <end position="541"/>
    </location>
</feature>
<organism evidence="6 7">
    <name type="scientific">Lactococcus lactis subsp. lactis</name>
    <name type="common">Streptococcus lactis</name>
    <dbReference type="NCBI Taxonomy" id="1360"/>
    <lineage>
        <taxon>Bacteria</taxon>
        <taxon>Bacillati</taxon>
        <taxon>Bacillota</taxon>
        <taxon>Bacilli</taxon>
        <taxon>Lactobacillales</taxon>
        <taxon>Streptococcaceae</taxon>
        <taxon>Lactococcus</taxon>
    </lineage>
</organism>
<dbReference type="InterPro" id="IPR005094">
    <property type="entry name" value="Endonuclease_MobA/VirD2"/>
</dbReference>
<dbReference type="Pfam" id="PF03432">
    <property type="entry name" value="Relaxase"/>
    <property type="match status" value="1"/>
</dbReference>
<evidence type="ECO:0000313" key="5">
    <source>
        <dbReference type="EMBL" id="ARE20926.1"/>
    </source>
</evidence>
<evidence type="ECO:0000259" key="2">
    <source>
        <dbReference type="Pfam" id="PF03432"/>
    </source>
</evidence>
<reference evidence="5 8" key="2">
    <citation type="journal article" date="2017" name="BMC Genomics">
        <title>Comparative and functional genomics of the Lactococcus lactis taxon; insights into evolution and niche adaptation.</title>
        <authorList>
            <person name="Kelleher P."/>
            <person name="Bottacini F."/>
            <person name="Mahony J."/>
            <person name="Kilcawley K.N."/>
            <person name="van Sinderen D."/>
        </authorList>
    </citation>
    <scope>NUCLEOTIDE SEQUENCE [LARGE SCALE GENOMIC DNA]</scope>
    <source>
        <strain evidence="5 8">UC06</strain>
    </source>
</reference>
<dbReference type="RefSeq" id="WP_044009669.1">
    <property type="nucleotide sequence ID" value="NZ_BAABQR010000002.1"/>
</dbReference>
<keyword evidence="1" id="KW-0175">Coiled coil</keyword>
<proteinExistence type="predicted"/>
<dbReference type="Pfam" id="PF11083">
    <property type="entry name" value="Relaxase_C"/>
    <property type="match status" value="1"/>
</dbReference>
<sequence length="558" mass="64218">MVYTKHFAIHTIDRLRNSKDYIENAAKTLVEKSEVTVHLDNIFPYMMNDEKTFAKQLVSGYMIHNVYEASEEFIATKQLAAKENGEHFVFNPKTKRLEFSLKSLERARNGKQAVLAYHLIQSFSPEDGLSPEEVHELGRKTVMELTGGEYEFVIATHVDKAHLHNHIVFNSTNAMTGKQFEWQLPRLRNGKVKDMTYEAFQKISDRIASKAGAKIIEVSPKNSHAKYTKWQTENIFKLRIKSRLDFLLEHSLDLDDFKTKAKALNLAVDFSGKWATYRLLDDVQVRNTRGRNLVKSDPERYNLDRIEAHLKKNTGIFSVADVVNQYEEKIETRKNDFDYQVTIEPWQIDHVTAKGIYINVDFGLAQHGVIFIGAYKTDLLEDGNYNLYLKTNDYFYFMDTAGAANNRFMKGPTLMWQLSLYNGTVPIAKEKVISTINELTEAINFLASHGVTEGGEQLVRLEQQLLEAVQEAKDRLKELDNKIRELNDSAKELIVSNISDYQDETLEQIKNQIGSVQASRRLLKEINDDAIREIGEYQVILVNSNKVDESWKGKRNLK</sequence>